<dbReference type="InParanoid" id="D8PPB9"/>
<feature type="transmembrane region" description="Helical" evidence="6">
    <location>
        <begin position="269"/>
        <end position="288"/>
    </location>
</feature>
<evidence type="ECO:0000256" key="4">
    <source>
        <dbReference type="ARBA" id="ARBA00023136"/>
    </source>
</evidence>
<feature type="transmembrane region" description="Helical" evidence="6">
    <location>
        <begin position="336"/>
        <end position="360"/>
    </location>
</feature>
<dbReference type="Gene3D" id="1.20.1250.20">
    <property type="entry name" value="MFS general substrate transporter like domains"/>
    <property type="match status" value="1"/>
</dbReference>
<dbReference type="Proteomes" id="UP000007431">
    <property type="component" value="Unassembled WGS sequence"/>
</dbReference>
<proteinExistence type="predicted"/>
<evidence type="ECO:0000313" key="8">
    <source>
        <dbReference type="EMBL" id="EFJ03664.1"/>
    </source>
</evidence>
<dbReference type="InterPro" id="IPR036259">
    <property type="entry name" value="MFS_trans_sf"/>
</dbReference>
<evidence type="ECO:0000256" key="2">
    <source>
        <dbReference type="ARBA" id="ARBA00022692"/>
    </source>
</evidence>
<name>D8PPB9_SCHCM</name>
<feature type="transmembrane region" description="Helical" evidence="6">
    <location>
        <begin position="66"/>
        <end position="84"/>
    </location>
</feature>
<dbReference type="KEGG" id="scm:SCHCO_02488479"/>
<dbReference type="eggNOG" id="KOG0255">
    <property type="taxonomic scope" value="Eukaryota"/>
</dbReference>
<feature type="transmembrane region" description="Helical" evidence="6">
    <location>
        <begin position="404"/>
        <end position="423"/>
    </location>
</feature>
<evidence type="ECO:0000313" key="9">
    <source>
        <dbReference type="Proteomes" id="UP000007431"/>
    </source>
</evidence>
<dbReference type="GO" id="GO:0005886">
    <property type="term" value="C:plasma membrane"/>
    <property type="evidence" value="ECO:0007669"/>
    <property type="project" value="TreeGrafter"/>
</dbReference>
<dbReference type="RefSeq" id="XP_003038566.1">
    <property type="nucleotide sequence ID" value="XM_003038520.1"/>
</dbReference>
<keyword evidence="4 6" id="KW-0472">Membrane</keyword>
<comment type="subcellular location">
    <subcellularLocation>
        <location evidence="1">Membrane</location>
        <topology evidence="1">Multi-pass membrane protein</topology>
    </subcellularLocation>
</comment>
<dbReference type="FunFam" id="1.20.1250.20:FF:000011">
    <property type="entry name" value="MFS multidrug transporter, putative"/>
    <property type="match status" value="1"/>
</dbReference>
<evidence type="ECO:0000259" key="7">
    <source>
        <dbReference type="PROSITE" id="PS50850"/>
    </source>
</evidence>
<dbReference type="VEuPathDB" id="FungiDB:SCHCODRAFT_02488479"/>
<keyword evidence="9" id="KW-1185">Reference proteome</keyword>
<dbReference type="Pfam" id="PF07690">
    <property type="entry name" value="MFS_1"/>
    <property type="match status" value="1"/>
</dbReference>
<protein>
    <recommendedName>
        <fullName evidence="7">Major facilitator superfamily (MFS) profile domain-containing protein</fullName>
    </recommendedName>
</protein>
<evidence type="ECO:0000256" key="1">
    <source>
        <dbReference type="ARBA" id="ARBA00004141"/>
    </source>
</evidence>
<dbReference type="InterPro" id="IPR011701">
    <property type="entry name" value="MFS"/>
</dbReference>
<dbReference type="CDD" id="cd17323">
    <property type="entry name" value="MFS_Tpo1_MDR_like"/>
    <property type="match status" value="1"/>
</dbReference>
<dbReference type="AlphaFoldDB" id="D8PPB9"/>
<dbReference type="PROSITE" id="PS50850">
    <property type="entry name" value="MFS"/>
    <property type="match status" value="1"/>
</dbReference>
<evidence type="ECO:0000256" key="6">
    <source>
        <dbReference type="SAM" id="Phobius"/>
    </source>
</evidence>
<feature type="transmembrane region" description="Helical" evidence="6">
    <location>
        <begin position="230"/>
        <end position="249"/>
    </location>
</feature>
<accession>D8PPB9</accession>
<dbReference type="PANTHER" id="PTHR23502:SF173">
    <property type="entry name" value="MFS-MULTIDRUG-RESISTANCE TRANSPORTER-RELATED"/>
    <property type="match status" value="1"/>
</dbReference>
<keyword evidence="3 6" id="KW-1133">Transmembrane helix</keyword>
<feature type="transmembrane region" description="Helical" evidence="6">
    <location>
        <begin position="123"/>
        <end position="148"/>
    </location>
</feature>
<dbReference type="EMBL" id="GL377302">
    <property type="protein sequence ID" value="EFJ03664.1"/>
    <property type="molecule type" value="Genomic_DNA"/>
</dbReference>
<evidence type="ECO:0000256" key="3">
    <source>
        <dbReference type="ARBA" id="ARBA00022989"/>
    </source>
</evidence>
<feature type="transmembrane region" description="Helical" evidence="6">
    <location>
        <begin position="309"/>
        <end position="330"/>
    </location>
</feature>
<feature type="transmembrane region" description="Helical" evidence="6">
    <location>
        <begin position="90"/>
        <end position="111"/>
    </location>
</feature>
<sequence length="461" mass="51019">MFGGVLVLNATFASSAPSGVIVQMMEEFTFSREVATLTIALFVAGYCVGPLFWGPLSESYGRRIPFIVAFFVYTCFQVGCALSPNTASIIIFRFLGGTFAAAPLTNSGALISDIWDARTRGKALAMFTLAPFAGPSLGPTVAGFMNVAGVSWRWLFWVLTIFAGVCLILIVFTVPETYAPVILKRKAERLRKETGDDRYYALIETNKISFTKRLEHIVARPFRIMFTEPMLLAVTIYMSFIYGCVYLLFEAYPIVFSEGHHFNTGISGLMFLPILVGGVVAVCCNLFIFNPRYERQMAKCAPHPVPPEFRLEMAVLAAPTFTIAFFWFGWTSYSSISFWAPMMAGGLMGFSICWLFMSLFNYIIDAYLFVAASALAANTVVRSLFGAVFPLFATQMYEALNPRWASSLIGFIAMAMIPIPLALMKYGPTLRLKSKYAPSKPPAPKPSQDSVEPEKKEDSPV</sequence>
<dbReference type="HOGENOM" id="CLU_008455_11_0_1"/>
<reference evidence="8 9" key="1">
    <citation type="journal article" date="2010" name="Nat. Biotechnol.">
        <title>Genome sequence of the model mushroom Schizophyllum commune.</title>
        <authorList>
            <person name="Ohm R.A."/>
            <person name="de Jong J.F."/>
            <person name="Lugones L.G."/>
            <person name="Aerts A."/>
            <person name="Kothe E."/>
            <person name="Stajich J.E."/>
            <person name="de Vries R.P."/>
            <person name="Record E."/>
            <person name="Levasseur A."/>
            <person name="Baker S.E."/>
            <person name="Bartholomew K.A."/>
            <person name="Coutinho P.M."/>
            <person name="Erdmann S."/>
            <person name="Fowler T.J."/>
            <person name="Gathman A.C."/>
            <person name="Lombard V."/>
            <person name="Henrissat B."/>
            <person name="Knabe N."/>
            <person name="Kuees U."/>
            <person name="Lilly W.W."/>
            <person name="Lindquist E."/>
            <person name="Lucas S."/>
            <person name="Magnuson J.K."/>
            <person name="Piumi F."/>
            <person name="Raudaskoski M."/>
            <person name="Salamov A."/>
            <person name="Schmutz J."/>
            <person name="Schwarze F.W.M.R."/>
            <person name="vanKuyk P.A."/>
            <person name="Horton J.S."/>
            <person name="Grigoriev I.V."/>
            <person name="Woesten H.A.B."/>
        </authorList>
    </citation>
    <scope>NUCLEOTIDE SEQUENCE [LARGE SCALE GENOMIC DNA]</scope>
    <source>
        <strain evidence="9">H4-8 / FGSC 9210</strain>
    </source>
</reference>
<dbReference type="OMA" id="AYRWYLT"/>
<dbReference type="SUPFAM" id="SSF103473">
    <property type="entry name" value="MFS general substrate transporter"/>
    <property type="match status" value="1"/>
</dbReference>
<feature type="transmembrane region" description="Helical" evidence="6">
    <location>
        <begin position="154"/>
        <end position="183"/>
    </location>
</feature>
<organism evidence="9">
    <name type="scientific">Schizophyllum commune (strain H4-8 / FGSC 9210)</name>
    <name type="common">Split gill fungus</name>
    <dbReference type="NCBI Taxonomy" id="578458"/>
    <lineage>
        <taxon>Eukaryota</taxon>
        <taxon>Fungi</taxon>
        <taxon>Dikarya</taxon>
        <taxon>Basidiomycota</taxon>
        <taxon>Agaricomycotina</taxon>
        <taxon>Agaricomycetes</taxon>
        <taxon>Agaricomycetidae</taxon>
        <taxon>Agaricales</taxon>
        <taxon>Schizophyllaceae</taxon>
        <taxon>Schizophyllum</taxon>
    </lineage>
</organism>
<dbReference type="OrthoDB" id="9986881at2759"/>
<dbReference type="PANTHER" id="PTHR23502">
    <property type="entry name" value="MAJOR FACILITATOR SUPERFAMILY"/>
    <property type="match status" value="1"/>
</dbReference>
<dbReference type="GO" id="GO:0022857">
    <property type="term" value="F:transmembrane transporter activity"/>
    <property type="evidence" value="ECO:0007669"/>
    <property type="project" value="InterPro"/>
</dbReference>
<dbReference type="GeneID" id="9589895"/>
<feature type="transmembrane region" description="Helical" evidence="6">
    <location>
        <begin position="367"/>
        <end position="392"/>
    </location>
</feature>
<dbReference type="InterPro" id="IPR020846">
    <property type="entry name" value="MFS_dom"/>
</dbReference>
<evidence type="ECO:0000256" key="5">
    <source>
        <dbReference type="SAM" id="MobiDB-lite"/>
    </source>
</evidence>
<keyword evidence="2 6" id="KW-0812">Transmembrane</keyword>
<feature type="transmembrane region" description="Helical" evidence="6">
    <location>
        <begin position="34"/>
        <end position="54"/>
    </location>
</feature>
<feature type="domain" description="Major facilitator superfamily (MFS) profile" evidence="7">
    <location>
        <begin position="1"/>
        <end position="430"/>
    </location>
</feature>
<feature type="region of interest" description="Disordered" evidence="5">
    <location>
        <begin position="436"/>
        <end position="461"/>
    </location>
</feature>
<feature type="compositionally biased region" description="Basic and acidic residues" evidence="5">
    <location>
        <begin position="452"/>
        <end position="461"/>
    </location>
</feature>
<gene>
    <name evidence="8" type="ORF">SCHCODRAFT_73032</name>
</gene>